<dbReference type="SUPFAM" id="SSF52113">
    <property type="entry name" value="BRCT domain"/>
    <property type="match status" value="1"/>
</dbReference>
<evidence type="ECO:0000313" key="3">
    <source>
        <dbReference type="EMBL" id="CAE6403169.1"/>
    </source>
</evidence>
<feature type="compositionally biased region" description="Pro residues" evidence="1">
    <location>
        <begin position="453"/>
        <end position="464"/>
    </location>
</feature>
<feature type="domain" description="BRCT" evidence="2">
    <location>
        <begin position="43"/>
        <end position="114"/>
    </location>
</feature>
<feature type="compositionally biased region" description="Pro residues" evidence="1">
    <location>
        <begin position="179"/>
        <end position="195"/>
    </location>
</feature>
<feature type="compositionally biased region" description="Low complexity" evidence="1">
    <location>
        <begin position="392"/>
        <end position="428"/>
    </location>
</feature>
<feature type="region of interest" description="Disordered" evidence="1">
    <location>
        <begin position="179"/>
        <end position="212"/>
    </location>
</feature>
<dbReference type="InterPro" id="IPR001357">
    <property type="entry name" value="BRCT_dom"/>
</dbReference>
<feature type="compositionally biased region" description="Polar residues" evidence="1">
    <location>
        <begin position="306"/>
        <end position="330"/>
    </location>
</feature>
<protein>
    <recommendedName>
        <fullName evidence="2">BRCT domain-containing protein</fullName>
    </recommendedName>
</protein>
<dbReference type="AlphaFoldDB" id="A0A8H2WQ00"/>
<dbReference type="Proteomes" id="UP000663888">
    <property type="component" value="Unassembled WGS sequence"/>
</dbReference>
<accession>A0A8H2WQ00</accession>
<reference evidence="3" key="1">
    <citation type="submission" date="2021-01" db="EMBL/GenBank/DDBJ databases">
        <authorList>
            <person name="Kaushik A."/>
        </authorList>
    </citation>
    <scope>NUCLEOTIDE SEQUENCE</scope>
    <source>
        <strain evidence="3">AG4-R118</strain>
    </source>
</reference>
<comment type="caution">
    <text evidence="3">The sequence shown here is derived from an EMBL/GenBank/DDBJ whole genome shotgun (WGS) entry which is preliminary data.</text>
</comment>
<dbReference type="InterPro" id="IPR036420">
    <property type="entry name" value="BRCT_dom_sf"/>
</dbReference>
<organism evidence="3 4">
    <name type="scientific">Rhizoctonia solani</name>
    <dbReference type="NCBI Taxonomy" id="456999"/>
    <lineage>
        <taxon>Eukaryota</taxon>
        <taxon>Fungi</taxon>
        <taxon>Dikarya</taxon>
        <taxon>Basidiomycota</taxon>
        <taxon>Agaricomycotina</taxon>
        <taxon>Agaricomycetes</taxon>
        <taxon>Cantharellales</taxon>
        <taxon>Ceratobasidiaceae</taxon>
        <taxon>Rhizoctonia</taxon>
    </lineage>
</organism>
<sequence>MPFPVFPPPEKPRRTTNAPDPYLFVDHLGDPLPIFLHKDVPTRDTFIQLITQNGGELANAMRHAVYLIVDPLSSDGQDTIDGYGDRPDKRVLRPEWLGICVAAGRLVIANDWAGCRLGRTPQPRKRPADEQDPTATVNKQPRTDIPAQAPAPAPAPAQPQPSFAYPTYPIVPGYYPPQYPYYDPNPQPAQAPQPALPIKKRNPRPPRQPNRPWTLEENIALYNFMSQNPAPTEREQATLVRRWAKETRPDRGRQSWVAHAFATSFKNWVKEYEAGNVNANPADFGAGPDPDGEAEADPDHQPASPEFSQSGAGEFSQSTPGADQSPNQQYTFGPPTSGPGTFPNAPAQYTSPSNHSYASTPNQAYTSPTHGQFATEGQASSSQAFTGFPEPQQQQLAAQQQQLASGQQQLAGNPQQQLPSNQSQPAQQIASPRSDDQQKTSVASPSNAAGFPPLYPMVYPPTGPGNPEEGKEVGGR</sequence>
<feature type="compositionally biased region" description="Low complexity" evidence="1">
    <location>
        <begin position="331"/>
        <end position="343"/>
    </location>
</feature>
<evidence type="ECO:0000259" key="2">
    <source>
        <dbReference type="PROSITE" id="PS50172"/>
    </source>
</evidence>
<name>A0A8H2WQ00_9AGAM</name>
<feature type="region of interest" description="Disordered" evidence="1">
    <location>
        <begin position="279"/>
        <end position="476"/>
    </location>
</feature>
<dbReference type="PROSITE" id="PS50172">
    <property type="entry name" value="BRCT"/>
    <property type="match status" value="1"/>
</dbReference>
<proteinExistence type="predicted"/>
<evidence type="ECO:0000256" key="1">
    <source>
        <dbReference type="SAM" id="MobiDB-lite"/>
    </source>
</evidence>
<feature type="region of interest" description="Disordered" evidence="1">
    <location>
        <begin position="118"/>
        <end position="163"/>
    </location>
</feature>
<feature type="compositionally biased region" description="Polar residues" evidence="1">
    <location>
        <begin position="347"/>
        <end position="385"/>
    </location>
</feature>
<evidence type="ECO:0000313" key="4">
    <source>
        <dbReference type="Proteomes" id="UP000663888"/>
    </source>
</evidence>
<gene>
    <name evidence="3" type="ORF">RDB_LOCUS5324</name>
</gene>
<feature type="compositionally biased region" description="Pro residues" evidence="1">
    <location>
        <begin position="149"/>
        <end position="159"/>
    </location>
</feature>
<dbReference type="EMBL" id="CAJMWX010000118">
    <property type="protein sequence ID" value="CAE6403169.1"/>
    <property type="molecule type" value="Genomic_DNA"/>
</dbReference>